<dbReference type="Proteomes" id="UP001359559">
    <property type="component" value="Unassembled WGS sequence"/>
</dbReference>
<proteinExistence type="predicted"/>
<accession>A0AAN9PMA2</accession>
<reference evidence="1 2" key="1">
    <citation type="submission" date="2024-01" db="EMBL/GenBank/DDBJ databases">
        <title>The genomes of 5 underutilized Papilionoideae crops provide insights into root nodulation and disease resistance.</title>
        <authorList>
            <person name="Yuan L."/>
        </authorList>
    </citation>
    <scope>NUCLEOTIDE SEQUENCE [LARGE SCALE GENOMIC DNA]</scope>
    <source>
        <strain evidence="1">LY-2023</strain>
        <tissue evidence="1">Leaf</tissue>
    </source>
</reference>
<comment type="caution">
    <text evidence="1">The sequence shown here is derived from an EMBL/GenBank/DDBJ whole genome shotgun (WGS) entry which is preliminary data.</text>
</comment>
<gene>
    <name evidence="1" type="ORF">RJT34_13932</name>
</gene>
<sequence length="84" mass="9485">MDIMRCFAVSFHLTHSELAFQLTRHALSSTRKTTSSSSVSENSNISTMDCPYTKVKHRSPAFRLGKKKNLQNKAKTIYTQISSC</sequence>
<dbReference type="AlphaFoldDB" id="A0AAN9PMA2"/>
<keyword evidence="2" id="KW-1185">Reference proteome</keyword>
<evidence type="ECO:0000313" key="2">
    <source>
        <dbReference type="Proteomes" id="UP001359559"/>
    </source>
</evidence>
<name>A0AAN9PMA2_CLITE</name>
<dbReference type="EMBL" id="JAYKXN010000003">
    <property type="protein sequence ID" value="KAK7303033.1"/>
    <property type="molecule type" value="Genomic_DNA"/>
</dbReference>
<evidence type="ECO:0000313" key="1">
    <source>
        <dbReference type="EMBL" id="KAK7303033.1"/>
    </source>
</evidence>
<organism evidence="1 2">
    <name type="scientific">Clitoria ternatea</name>
    <name type="common">Butterfly pea</name>
    <dbReference type="NCBI Taxonomy" id="43366"/>
    <lineage>
        <taxon>Eukaryota</taxon>
        <taxon>Viridiplantae</taxon>
        <taxon>Streptophyta</taxon>
        <taxon>Embryophyta</taxon>
        <taxon>Tracheophyta</taxon>
        <taxon>Spermatophyta</taxon>
        <taxon>Magnoliopsida</taxon>
        <taxon>eudicotyledons</taxon>
        <taxon>Gunneridae</taxon>
        <taxon>Pentapetalae</taxon>
        <taxon>rosids</taxon>
        <taxon>fabids</taxon>
        <taxon>Fabales</taxon>
        <taxon>Fabaceae</taxon>
        <taxon>Papilionoideae</taxon>
        <taxon>50 kb inversion clade</taxon>
        <taxon>NPAAA clade</taxon>
        <taxon>indigoferoid/millettioid clade</taxon>
        <taxon>Phaseoleae</taxon>
        <taxon>Clitoria</taxon>
    </lineage>
</organism>
<protein>
    <submittedName>
        <fullName evidence="1">Uncharacterized protein</fullName>
    </submittedName>
</protein>